<dbReference type="Proteomes" id="UP000466442">
    <property type="component" value="Unassembled WGS sequence"/>
</dbReference>
<evidence type="ECO:0000313" key="3">
    <source>
        <dbReference type="EMBL" id="KAF6206414.1"/>
    </source>
</evidence>
<dbReference type="PRINTS" id="PR00457">
    <property type="entry name" value="ANPEROXIDASE"/>
</dbReference>
<dbReference type="InterPro" id="IPR010255">
    <property type="entry name" value="Haem_peroxidase_sf"/>
</dbReference>
<dbReference type="SUPFAM" id="SSF48113">
    <property type="entry name" value="Heme-dependent peroxidases"/>
    <property type="match status" value="1"/>
</dbReference>
<dbReference type="GO" id="GO:0020037">
    <property type="term" value="F:heme binding"/>
    <property type="evidence" value="ECO:0007669"/>
    <property type="project" value="InterPro"/>
</dbReference>
<sequence>MPQEDPPPDTPEECIDRTENSWVSENSSGCGEMKCFVTAVTLECWGHKVPELAVVQCHSLCLPGREATPARTINRTVSDSGTLQLPQQPWQGEPIHSSYYNPFHNFTDAPYSSQSFSHSQQVFHPSGGAPGYGGGGYGFSAQHPPPAAYRHNQLPAPSHDFRFPNFIENSLGAFERPSYGNPFGGRPFYGVQPPPEQGCPTKNYGPCQKSKYRTIDGSCNNLRNPAQGTPNTKYNRLLPPRYSDGIHLPPVSVTGNKLPGARLVSIVLFPDKPIPDPVWTLSSMQWGQIITHDMSMAMGTTQTKPYANQCCSADGRLTLPSDRAPGQCFAIEIPDDDPLYSKFGQHCMNFIRSTTDVDRGCAPPHAQPHEQMVTVTHYLDASLVYGSDDQTAAALREGARGRLKVDVRGGRQWPPPATNKSATCATQDDDEPCYRFGDVRANQNPQLTVLQIILLREHNRLADNLYHLNPHWDDERLYQEARKILIAEYQHINYAEWLPIFIGTNNMVKYGLLYKTDDYVNDYREDVEPNVLNDHATAAFRYFHSAIQGQIHLIGEQRKPFGALRLSDFFNRPGVIEDGDNMDSLTRGLATQNQEEVDPFLTSEITDYLFRNGMPFGRDLRAIDIQRGRDHGLSSYNDYRQFCGLPKAHSFQDFGDYISPENIEKIALLYASPDDVDLVVGGSLEKHIKDTLTGPTFLCIMLEQFYRTRVSDRFFYETGNPHIGFTPEQLREVRKSTVSRLFCDNGDHIQYMQPEGFRVIGEKNPLLPCDAIPAIDLRYWKEEAHYGNDFPAFDHYFKK</sequence>
<dbReference type="Pfam" id="PF03098">
    <property type="entry name" value="An_peroxidase"/>
    <property type="match status" value="1"/>
</dbReference>
<dbReference type="CDD" id="cd09823">
    <property type="entry name" value="peroxinectin_like"/>
    <property type="match status" value="1"/>
</dbReference>
<keyword evidence="1" id="KW-0560">Oxidoreductase</keyword>
<dbReference type="PROSITE" id="PS50292">
    <property type="entry name" value="PEROXIDASE_3"/>
    <property type="match status" value="1"/>
</dbReference>
<evidence type="ECO:0000313" key="4">
    <source>
        <dbReference type="Proteomes" id="UP000466442"/>
    </source>
</evidence>
<dbReference type="GO" id="GO:0006979">
    <property type="term" value="P:response to oxidative stress"/>
    <property type="evidence" value="ECO:0007669"/>
    <property type="project" value="InterPro"/>
</dbReference>
<reference evidence="3" key="1">
    <citation type="journal article" date="2021" name="Mol. Ecol. Resour.">
        <title>Apolygus lucorum genome provides insights into omnivorousness and mesophyll feeding.</title>
        <authorList>
            <person name="Liu Y."/>
            <person name="Liu H."/>
            <person name="Wang H."/>
            <person name="Huang T."/>
            <person name="Liu B."/>
            <person name="Yang B."/>
            <person name="Yin L."/>
            <person name="Li B."/>
            <person name="Zhang Y."/>
            <person name="Zhang S."/>
            <person name="Jiang F."/>
            <person name="Zhang X."/>
            <person name="Ren Y."/>
            <person name="Wang B."/>
            <person name="Wang S."/>
            <person name="Lu Y."/>
            <person name="Wu K."/>
            <person name="Fan W."/>
            <person name="Wang G."/>
        </authorList>
    </citation>
    <scope>NUCLEOTIDE SEQUENCE</scope>
    <source>
        <strain evidence="3">12Hb</strain>
    </source>
</reference>
<proteinExistence type="predicted"/>
<name>A0A8S9XD05_APOLU</name>
<dbReference type="Gene3D" id="1.10.640.10">
    <property type="entry name" value="Haem peroxidase domain superfamily, animal type"/>
    <property type="match status" value="1"/>
</dbReference>
<organism evidence="3 4">
    <name type="scientific">Apolygus lucorum</name>
    <name type="common">Small green plant bug</name>
    <name type="synonym">Lygocoris lucorum</name>
    <dbReference type="NCBI Taxonomy" id="248454"/>
    <lineage>
        <taxon>Eukaryota</taxon>
        <taxon>Metazoa</taxon>
        <taxon>Ecdysozoa</taxon>
        <taxon>Arthropoda</taxon>
        <taxon>Hexapoda</taxon>
        <taxon>Insecta</taxon>
        <taxon>Pterygota</taxon>
        <taxon>Neoptera</taxon>
        <taxon>Paraneoptera</taxon>
        <taxon>Hemiptera</taxon>
        <taxon>Heteroptera</taxon>
        <taxon>Panheteroptera</taxon>
        <taxon>Cimicomorpha</taxon>
        <taxon>Miridae</taxon>
        <taxon>Mirini</taxon>
        <taxon>Apolygus</taxon>
    </lineage>
</organism>
<dbReference type="PANTHER" id="PTHR11475:SF86">
    <property type="entry name" value="PEROXIDASE"/>
    <property type="match status" value="1"/>
</dbReference>
<dbReference type="OrthoDB" id="823504at2759"/>
<protein>
    <recommendedName>
        <fullName evidence="5">Peroxidase</fullName>
    </recommendedName>
</protein>
<comment type="caution">
    <text evidence="3">The sequence shown here is derived from an EMBL/GenBank/DDBJ whole genome shotgun (WGS) entry which is preliminary data.</text>
</comment>
<dbReference type="GO" id="GO:0046872">
    <property type="term" value="F:metal ion binding"/>
    <property type="evidence" value="ECO:0007669"/>
    <property type="project" value="UniProtKB-KW"/>
</dbReference>
<dbReference type="PANTHER" id="PTHR11475">
    <property type="entry name" value="OXIDASE/PEROXIDASE"/>
    <property type="match status" value="1"/>
</dbReference>
<evidence type="ECO:0008006" key="5">
    <source>
        <dbReference type="Google" id="ProtNLM"/>
    </source>
</evidence>
<accession>A0A8S9XD05</accession>
<keyword evidence="4" id="KW-1185">Reference proteome</keyword>
<dbReference type="EMBL" id="WIXP02000008">
    <property type="protein sequence ID" value="KAF6206414.1"/>
    <property type="molecule type" value="Genomic_DNA"/>
</dbReference>
<keyword evidence="2" id="KW-0349">Heme</keyword>
<dbReference type="FunFam" id="1.10.640.10:FF:000009">
    <property type="entry name" value="Peroxidase, isoform B"/>
    <property type="match status" value="1"/>
</dbReference>
<dbReference type="AlphaFoldDB" id="A0A8S9XD05"/>
<dbReference type="InterPro" id="IPR019791">
    <property type="entry name" value="Haem_peroxidase_animal"/>
</dbReference>
<feature type="binding site" description="axial binding residue" evidence="2">
    <location>
        <position position="544"/>
    </location>
    <ligand>
        <name>heme b</name>
        <dbReference type="ChEBI" id="CHEBI:60344"/>
    </ligand>
    <ligandPart>
        <name>Fe</name>
        <dbReference type="ChEBI" id="CHEBI:18248"/>
    </ligandPart>
</feature>
<keyword evidence="2" id="KW-0479">Metal-binding</keyword>
<gene>
    <name evidence="3" type="ORF">GE061_017647</name>
</gene>
<dbReference type="InterPro" id="IPR037120">
    <property type="entry name" value="Haem_peroxidase_sf_animal"/>
</dbReference>
<evidence type="ECO:0000256" key="2">
    <source>
        <dbReference type="PIRSR" id="PIRSR619791-2"/>
    </source>
</evidence>
<keyword evidence="2" id="KW-0408">Iron</keyword>
<dbReference type="GO" id="GO:0004601">
    <property type="term" value="F:peroxidase activity"/>
    <property type="evidence" value="ECO:0007669"/>
    <property type="project" value="UniProtKB-KW"/>
</dbReference>
<evidence type="ECO:0000256" key="1">
    <source>
        <dbReference type="ARBA" id="ARBA00022559"/>
    </source>
</evidence>
<keyword evidence="1" id="KW-0575">Peroxidase</keyword>